<dbReference type="PANTHER" id="PTHR24198">
    <property type="entry name" value="ANKYRIN REPEAT AND PROTEIN KINASE DOMAIN-CONTAINING PROTEIN"/>
    <property type="match status" value="1"/>
</dbReference>
<dbReference type="PATRIC" id="fig|375.37.peg.7037"/>
<dbReference type="SUPFAM" id="SSF50494">
    <property type="entry name" value="Trypsin-like serine proteases"/>
    <property type="match status" value="1"/>
</dbReference>
<dbReference type="Pfam" id="PF13365">
    <property type="entry name" value="Trypsin_2"/>
    <property type="match status" value="1"/>
</dbReference>
<evidence type="ECO:0000313" key="2">
    <source>
        <dbReference type="Proteomes" id="UP000030377"/>
    </source>
</evidence>
<dbReference type="PROSITE" id="PS50297">
    <property type="entry name" value="ANK_REP_REGION"/>
    <property type="match status" value="1"/>
</dbReference>
<dbReference type="InterPro" id="IPR036770">
    <property type="entry name" value="Ankyrin_rpt-contain_sf"/>
</dbReference>
<evidence type="ECO:0000313" key="1">
    <source>
        <dbReference type="EMBL" id="KGT76951.1"/>
    </source>
</evidence>
<dbReference type="SUPFAM" id="SSF48403">
    <property type="entry name" value="Ankyrin repeat"/>
    <property type="match status" value="1"/>
</dbReference>
<dbReference type="RefSeq" id="WP_011084399.1">
    <property type="nucleotide sequence ID" value="NZ_BJNK01000019.1"/>
</dbReference>
<name>A0A0A3XUX2_BRAJP</name>
<dbReference type="Proteomes" id="UP000030377">
    <property type="component" value="Unassembled WGS sequence"/>
</dbReference>
<dbReference type="Gene3D" id="2.40.10.120">
    <property type="match status" value="1"/>
</dbReference>
<dbReference type="InterPro" id="IPR009003">
    <property type="entry name" value="Peptidase_S1_PA"/>
</dbReference>
<gene>
    <name evidence="1" type="ORF">MA20_25690</name>
</gene>
<dbReference type="EMBL" id="JRPN01000019">
    <property type="protein sequence ID" value="KGT76951.1"/>
    <property type="molecule type" value="Genomic_DNA"/>
</dbReference>
<reference evidence="1 2" key="1">
    <citation type="submission" date="2014-09" db="EMBL/GenBank/DDBJ databases">
        <title>Draft genome of Bradyrhizobium japonicum Is-34.</title>
        <authorList>
            <person name="Tsurumaru H."/>
            <person name="Yamakawa T."/>
            <person name="Hashimoto S."/>
            <person name="Okizaki K."/>
            <person name="Kanesaki Y."/>
            <person name="Yoshikawa H."/>
            <person name="Yajima S."/>
        </authorList>
    </citation>
    <scope>NUCLEOTIDE SEQUENCE [LARGE SCALE GENOMIC DNA]</scope>
    <source>
        <strain evidence="1 2">Is-34</strain>
    </source>
</reference>
<accession>A0A0A3XUX2</accession>
<dbReference type="Pfam" id="PF12796">
    <property type="entry name" value="Ank_2"/>
    <property type="match status" value="1"/>
</dbReference>
<dbReference type="PROSITE" id="PS50088">
    <property type="entry name" value="ANK_REPEAT"/>
    <property type="match status" value="1"/>
</dbReference>
<sequence>MLLSELLREAVIVALVLAISWSASVGGAASQERPSDTFRASAVSLLASFLRVNASFKGCNAKEGFAFIVGENDDKLFLAVPDHVIHCRVFTPPVAEVVQLGGYSSDGKPFSFGRADPIALPAAGTSGSEDIAFLSVPKPQTWTTKHTLMADAAELANGTAVTFLGYLQRPIIPQQLGVVVDVCDTAYTTKACGILVERLATQVGTSGAVVFNEQGHVVGLNILGERDESLALALRLDEIRRIAEKAGVPWNIYTDAEELKFGERLGRAINGGDREKFKAVVAKRINLDRSYKFNDENSPYPPLAVAGWANQIDMAVTLIKSGARAHYGPAIGAAMAAQRYDALKIMLDAGMGTACPFNTALSKGDETSIRMILAANSRELVTGNCGGLTPVNAAIKAGREDVAAALFELRPAGLGDEDQLLVSAILKGQSSMVEKLLNTGAGKGLVGDNVTGSPLHAAAFVGNSELVERLLAMGVPVDLRDYQGGLYGPTPFEAAIFGGNFQIARLLAKRGGSPLGYRNGKERIFSDLIFYKLTDVQQQQARRVVIELATDYCSKLKETQFSEARDFRIQRRNCENL</sequence>
<dbReference type="InterPro" id="IPR002110">
    <property type="entry name" value="Ankyrin_rpt"/>
</dbReference>
<dbReference type="AlphaFoldDB" id="A0A0A3XUX2"/>
<dbReference type="GeneID" id="46488840"/>
<dbReference type="PANTHER" id="PTHR24198:SF165">
    <property type="entry name" value="ANKYRIN REPEAT-CONTAINING PROTEIN-RELATED"/>
    <property type="match status" value="1"/>
</dbReference>
<organism evidence="1 2">
    <name type="scientific">Bradyrhizobium japonicum</name>
    <dbReference type="NCBI Taxonomy" id="375"/>
    <lineage>
        <taxon>Bacteria</taxon>
        <taxon>Pseudomonadati</taxon>
        <taxon>Pseudomonadota</taxon>
        <taxon>Alphaproteobacteria</taxon>
        <taxon>Hyphomicrobiales</taxon>
        <taxon>Nitrobacteraceae</taxon>
        <taxon>Bradyrhizobium</taxon>
    </lineage>
</organism>
<proteinExistence type="predicted"/>
<protein>
    <submittedName>
        <fullName evidence="1">Uncharacterized protein</fullName>
    </submittedName>
</protein>
<dbReference type="Gene3D" id="1.25.40.20">
    <property type="entry name" value="Ankyrin repeat-containing domain"/>
    <property type="match status" value="2"/>
</dbReference>
<dbReference type="SMART" id="SM00248">
    <property type="entry name" value="ANK"/>
    <property type="match status" value="4"/>
</dbReference>
<comment type="caution">
    <text evidence="1">The sequence shown here is derived from an EMBL/GenBank/DDBJ whole genome shotgun (WGS) entry which is preliminary data.</text>
</comment>
<dbReference type="KEGG" id="bjp:RN69_39945"/>